<proteinExistence type="predicted"/>
<keyword evidence="3" id="KW-1185">Reference proteome</keyword>
<evidence type="ECO:0000313" key="2">
    <source>
        <dbReference type="EMBL" id="AOY89475.1"/>
    </source>
</evidence>
<dbReference type="EMBL" id="CP017715">
    <property type="protein sequence ID" value="AOY89475.1"/>
    <property type="molecule type" value="Genomic_DNA"/>
</dbReference>
<name>A0A1D9GPM9_9GAMM</name>
<dbReference type="KEGG" id="msq:BKP64_15585"/>
<accession>A0A1D9GPM9</accession>
<dbReference type="STRING" id="1874317.BKP64_15585"/>
<evidence type="ECO:0000313" key="3">
    <source>
        <dbReference type="Proteomes" id="UP000177445"/>
    </source>
</evidence>
<protein>
    <submittedName>
        <fullName evidence="2">Uncharacterized protein</fullName>
    </submittedName>
</protein>
<evidence type="ECO:0000256" key="1">
    <source>
        <dbReference type="SAM" id="MobiDB-lite"/>
    </source>
</evidence>
<feature type="region of interest" description="Disordered" evidence="1">
    <location>
        <begin position="1"/>
        <end position="30"/>
    </location>
</feature>
<dbReference type="AlphaFoldDB" id="A0A1D9GPM9"/>
<reference evidence="2 3" key="1">
    <citation type="submission" date="2016-10" db="EMBL/GenBank/DDBJ databases">
        <title>Marinobacter salinus sp. nov., a moderately halophilic bacterium isolated from a tidal flat environment.</title>
        <authorList>
            <person name="Park S.-J."/>
        </authorList>
    </citation>
    <scope>NUCLEOTIDE SEQUENCE [LARGE SCALE GENOMIC DNA]</scope>
    <source>
        <strain evidence="2 3">Hb8</strain>
    </source>
</reference>
<gene>
    <name evidence="2" type="ORF">BKP64_15585</name>
</gene>
<organism evidence="2 3">
    <name type="scientific">Marinobacter salinus</name>
    <dbReference type="NCBI Taxonomy" id="1874317"/>
    <lineage>
        <taxon>Bacteria</taxon>
        <taxon>Pseudomonadati</taxon>
        <taxon>Pseudomonadota</taxon>
        <taxon>Gammaproteobacteria</taxon>
        <taxon>Pseudomonadales</taxon>
        <taxon>Marinobacteraceae</taxon>
        <taxon>Marinobacter</taxon>
    </lineage>
</organism>
<sequence>MENSTRPLSFRAEPAPALSAWAPTDQTTQAQTGSGKFQRLCVFFMATEVAFAKGVPEGRYFRDLILPSTEQIISYHIVVKVPEHNQLVAVA</sequence>
<dbReference type="Proteomes" id="UP000177445">
    <property type="component" value="Chromosome"/>
</dbReference>